<evidence type="ECO:0000313" key="1">
    <source>
        <dbReference type="EMBL" id="SVC92526.1"/>
    </source>
</evidence>
<protein>
    <recommendedName>
        <fullName evidence="2">LamG-like jellyroll fold domain-containing protein</fullName>
    </recommendedName>
</protein>
<dbReference type="AlphaFoldDB" id="A0A382R4B9"/>
<organism evidence="1">
    <name type="scientific">marine metagenome</name>
    <dbReference type="NCBI Taxonomy" id="408172"/>
    <lineage>
        <taxon>unclassified sequences</taxon>
        <taxon>metagenomes</taxon>
        <taxon>ecological metagenomes</taxon>
    </lineage>
</organism>
<reference evidence="1" key="1">
    <citation type="submission" date="2018-05" db="EMBL/GenBank/DDBJ databases">
        <authorList>
            <person name="Lanie J.A."/>
            <person name="Ng W.-L."/>
            <person name="Kazmierczak K.M."/>
            <person name="Andrzejewski T.M."/>
            <person name="Davidsen T.M."/>
            <person name="Wayne K.J."/>
            <person name="Tettelin H."/>
            <person name="Glass J.I."/>
            <person name="Rusch D."/>
            <person name="Podicherti R."/>
            <person name="Tsui H.-C.T."/>
            <person name="Winkler M.E."/>
        </authorList>
    </citation>
    <scope>NUCLEOTIDE SEQUENCE</scope>
</reference>
<dbReference type="Gene3D" id="2.60.120.200">
    <property type="match status" value="1"/>
</dbReference>
<dbReference type="EMBL" id="UINC01119011">
    <property type="protein sequence ID" value="SVC92526.1"/>
    <property type="molecule type" value="Genomic_DNA"/>
</dbReference>
<dbReference type="InterPro" id="IPR013320">
    <property type="entry name" value="ConA-like_dom_sf"/>
</dbReference>
<accession>A0A382R4B9</accession>
<feature type="non-terminal residue" evidence="1">
    <location>
        <position position="1"/>
    </location>
</feature>
<gene>
    <name evidence="1" type="ORF">METZ01_LOCUS345380</name>
</gene>
<evidence type="ECO:0008006" key="2">
    <source>
        <dbReference type="Google" id="ProtNLM"/>
    </source>
</evidence>
<proteinExistence type="predicted"/>
<name>A0A382R4B9_9ZZZZ</name>
<dbReference type="SUPFAM" id="SSF49899">
    <property type="entry name" value="Concanavalin A-like lectins/glucanases"/>
    <property type="match status" value="1"/>
</dbReference>
<sequence>VIVEWGDLKVTYFVQDDGWRGEIIVEYRQRMIRVSNVSAFDYHHLVLRSENHGISIWVNTTCVDYIQTPRTPMKSEKIMFAFDGFAGRLDDIKLYNARLNPWEISENYWAESLNVDKRGELITTWGGLKSLY</sequence>